<dbReference type="InterPro" id="IPR050150">
    <property type="entry name" value="IgV_Light_Chain"/>
</dbReference>
<gene>
    <name evidence="3" type="ORF">BN2614_LOCUS2</name>
</gene>
<accession>A0A9X9LLB9</accession>
<feature type="non-terminal residue" evidence="3">
    <location>
        <position position="114"/>
    </location>
</feature>
<dbReference type="SMART" id="SM00409">
    <property type="entry name" value="IG"/>
    <property type="match status" value="1"/>
</dbReference>
<dbReference type="InterPro" id="IPR013783">
    <property type="entry name" value="Ig-like_fold"/>
</dbReference>
<evidence type="ECO:0000259" key="2">
    <source>
        <dbReference type="SMART" id="SM00409"/>
    </source>
</evidence>
<feature type="domain" description="Immunoglobulin" evidence="2">
    <location>
        <begin position="11"/>
        <end position="105"/>
    </location>
</feature>
<evidence type="ECO:0008006" key="5">
    <source>
        <dbReference type="Google" id="ProtNLM"/>
    </source>
</evidence>
<reference evidence="3 4" key="1">
    <citation type="submission" date="2018-10" db="EMBL/GenBank/DDBJ databases">
        <authorList>
            <person name="Ekblom R."/>
            <person name="Jareborg N."/>
        </authorList>
    </citation>
    <scope>NUCLEOTIDE SEQUENCE [LARGE SCALE GENOMIC DNA]</scope>
    <source>
        <tissue evidence="3">Muscle</tissue>
    </source>
</reference>
<dbReference type="PANTHER" id="PTHR23267">
    <property type="entry name" value="IMMUNOGLOBULIN LIGHT CHAIN"/>
    <property type="match status" value="1"/>
</dbReference>
<name>A0A9X9LLB9_GULGU</name>
<keyword evidence="4" id="KW-1185">Reference proteome</keyword>
<dbReference type="Proteomes" id="UP000269945">
    <property type="component" value="Unassembled WGS sequence"/>
</dbReference>
<dbReference type="Gene3D" id="2.60.40.10">
    <property type="entry name" value="Immunoglobulins"/>
    <property type="match status" value="1"/>
</dbReference>
<feature type="domain" description="Immunoglobulin V-set" evidence="1">
    <location>
        <begin position="21"/>
        <end position="93"/>
    </location>
</feature>
<dbReference type="EMBL" id="CYRY02007001">
    <property type="protein sequence ID" value="VCW76189.1"/>
    <property type="molecule type" value="Genomic_DNA"/>
</dbReference>
<evidence type="ECO:0000259" key="1">
    <source>
        <dbReference type="SMART" id="SM00406"/>
    </source>
</evidence>
<proteinExistence type="predicted"/>
<dbReference type="SMART" id="SM00406">
    <property type="entry name" value="IGv"/>
    <property type="match status" value="1"/>
</dbReference>
<comment type="caution">
    <text evidence="3">The sequence shown here is derived from an EMBL/GenBank/DDBJ whole genome shotgun (WGS) entry which is preliminary data.</text>
</comment>
<organism evidence="3 4">
    <name type="scientific">Gulo gulo</name>
    <name type="common">Wolverine</name>
    <name type="synonym">Gluton</name>
    <dbReference type="NCBI Taxonomy" id="48420"/>
    <lineage>
        <taxon>Eukaryota</taxon>
        <taxon>Metazoa</taxon>
        <taxon>Chordata</taxon>
        <taxon>Craniata</taxon>
        <taxon>Vertebrata</taxon>
        <taxon>Euteleostomi</taxon>
        <taxon>Mammalia</taxon>
        <taxon>Eutheria</taxon>
        <taxon>Laurasiatheria</taxon>
        <taxon>Carnivora</taxon>
        <taxon>Caniformia</taxon>
        <taxon>Musteloidea</taxon>
        <taxon>Mustelidae</taxon>
        <taxon>Guloninae</taxon>
        <taxon>Gulo</taxon>
    </lineage>
</organism>
<sequence length="114" mass="12360">AHGHPGLTQSPAFVSVSLREGVSITRGANESVSDYLSWYQQKSVQAPKHLIYDADNLKSGVPDQFSGQWGGTDFAFTISSLESEDAGTYYCLQSNSYPPTVLQVRSSAPQILSM</sequence>
<dbReference type="SUPFAM" id="SSF48726">
    <property type="entry name" value="Immunoglobulin"/>
    <property type="match status" value="1"/>
</dbReference>
<evidence type="ECO:0000313" key="3">
    <source>
        <dbReference type="EMBL" id="VCW76189.1"/>
    </source>
</evidence>
<dbReference type="InterPro" id="IPR013106">
    <property type="entry name" value="Ig_V-set"/>
</dbReference>
<dbReference type="Pfam" id="PF07686">
    <property type="entry name" value="V-set"/>
    <property type="match status" value="1"/>
</dbReference>
<dbReference type="InterPro" id="IPR003599">
    <property type="entry name" value="Ig_sub"/>
</dbReference>
<evidence type="ECO:0000313" key="4">
    <source>
        <dbReference type="Proteomes" id="UP000269945"/>
    </source>
</evidence>
<dbReference type="InterPro" id="IPR036179">
    <property type="entry name" value="Ig-like_dom_sf"/>
</dbReference>
<dbReference type="AlphaFoldDB" id="A0A9X9LLB9"/>
<protein>
    <recommendedName>
        <fullName evidence="5">Ig-like domain-containing protein</fullName>
    </recommendedName>
</protein>